<accession>A0A256FYE8</accession>
<name>A0A256FYE8_9HYPH</name>
<evidence type="ECO:0000313" key="1">
    <source>
        <dbReference type="EMBL" id="OYR19806.1"/>
    </source>
</evidence>
<sequence>MIPKSDRQFLDKIMFIKNKRQKLLASHKSKLNIRGIES</sequence>
<gene>
    <name evidence="1" type="ORF">CEV31_1224</name>
</gene>
<protein>
    <submittedName>
        <fullName evidence="1">Uncharacterized protein</fullName>
    </submittedName>
</protein>
<dbReference type="AlphaFoldDB" id="A0A256FYE8"/>
<dbReference type="EMBL" id="NNRJ01000015">
    <property type="protein sequence ID" value="OYR19806.1"/>
    <property type="molecule type" value="Genomic_DNA"/>
</dbReference>
<evidence type="ECO:0000313" key="2">
    <source>
        <dbReference type="Proteomes" id="UP000215590"/>
    </source>
</evidence>
<comment type="caution">
    <text evidence="1">The sequence shown here is derived from an EMBL/GenBank/DDBJ whole genome shotgun (WGS) entry which is preliminary data.</text>
</comment>
<proteinExistence type="predicted"/>
<organism evidence="1 2">
    <name type="scientific">Brucella thiophenivorans</name>
    <dbReference type="NCBI Taxonomy" id="571255"/>
    <lineage>
        <taxon>Bacteria</taxon>
        <taxon>Pseudomonadati</taxon>
        <taxon>Pseudomonadota</taxon>
        <taxon>Alphaproteobacteria</taxon>
        <taxon>Hyphomicrobiales</taxon>
        <taxon>Brucellaceae</taxon>
        <taxon>Brucella/Ochrobactrum group</taxon>
        <taxon>Brucella</taxon>
    </lineage>
</organism>
<keyword evidence="2" id="KW-1185">Reference proteome</keyword>
<reference evidence="1 2" key="1">
    <citation type="submission" date="2017-07" db="EMBL/GenBank/DDBJ databases">
        <title>Phylogenetic study on the rhizospheric bacterium Ochrobactrum sp. A44.</title>
        <authorList>
            <person name="Krzyzanowska D.M."/>
            <person name="Ossowicki A."/>
            <person name="Rajewska M."/>
            <person name="Maciag T."/>
            <person name="Kaczynski Z."/>
            <person name="Czerwicka M."/>
            <person name="Jafra S."/>
        </authorList>
    </citation>
    <scope>NUCLEOTIDE SEQUENCE [LARGE SCALE GENOMIC DNA]</scope>
    <source>
        <strain evidence="1 2">DSM 7216</strain>
    </source>
</reference>
<dbReference type="Proteomes" id="UP000215590">
    <property type="component" value="Unassembled WGS sequence"/>
</dbReference>